<accession>A0A239AIJ4</accession>
<sequence length="134" mass="15180">MENAIRDYLREHTDIKTIVGTYTVGSVTYAKVYQGIAPQGTPAPYVTIKLISKPRRQFGARQYRFQFSCYSPAYGQAKAIAKAIETALEDMDGLSNIFAVYPENEVDLYENDTNLHHIPLDVLFIALEKPIFNE</sequence>
<reference evidence="1 2" key="1">
    <citation type="submission" date="2017-06" db="EMBL/GenBank/DDBJ databases">
        <authorList>
            <person name="Kim H.J."/>
            <person name="Triplett B.A."/>
        </authorList>
    </citation>
    <scope>NUCLEOTIDE SEQUENCE [LARGE SCALE GENOMIC DNA]</scope>
    <source>
        <strain evidence="1 2">SCA</strain>
    </source>
</reference>
<dbReference type="Pfam" id="PF11367">
    <property type="entry name" value="Tail_completion_gp17"/>
    <property type="match status" value="1"/>
</dbReference>
<name>A0A239AIJ4_9FIRM</name>
<evidence type="ECO:0000313" key="1">
    <source>
        <dbReference type="EMBL" id="SNR95477.1"/>
    </source>
</evidence>
<organism evidence="1 2">
    <name type="scientific">Anaerovirgula multivorans</name>
    <dbReference type="NCBI Taxonomy" id="312168"/>
    <lineage>
        <taxon>Bacteria</taxon>
        <taxon>Bacillati</taxon>
        <taxon>Bacillota</taxon>
        <taxon>Clostridia</taxon>
        <taxon>Peptostreptococcales</taxon>
        <taxon>Natronincolaceae</taxon>
        <taxon>Anaerovirgula</taxon>
    </lineage>
</organism>
<dbReference type="Gene3D" id="3.30.2000.30">
    <property type="match status" value="1"/>
</dbReference>
<dbReference type="InterPro" id="IPR053745">
    <property type="entry name" value="Viral_Tail_Comp_sf"/>
</dbReference>
<dbReference type="InterPro" id="IPR021508">
    <property type="entry name" value="Gp17-like"/>
</dbReference>
<keyword evidence="2" id="KW-1185">Reference proteome</keyword>
<dbReference type="AlphaFoldDB" id="A0A239AIJ4"/>
<dbReference type="EMBL" id="FZOJ01000002">
    <property type="protein sequence ID" value="SNR95477.1"/>
    <property type="molecule type" value="Genomic_DNA"/>
</dbReference>
<evidence type="ECO:0000313" key="2">
    <source>
        <dbReference type="Proteomes" id="UP000198304"/>
    </source>
</evidence>
<dbReference type="Proteomes" id="UP000198304">
    <property type="component" value="Unassembled WGS sequence"/>
</dbReference>
<proteinExistence type="predicted"/>
<protein>
    <submittedName>
        <fullName evidence="1">Uncharacterized protein</fullName>
    </submittedName>
</protein>
<dbReference type="OrthoDB" id="2988606at2"/>
<dbReference type="RefSeq" id="WP_089281271.1">
    <property type="nucleotide sequence ID" value="NZ_FZOJ01000002.1"/>
</dbReference>
<gene>
    <name evidence="1" type="ORF">SAMN05446037_100266</name>
</gene>